<sequence length="47" mass="5191">MINKRRNVGKLLLLISLAFIIYGARRGEMDTVLSKAVKLCLECIGIG</sequence>
<dbReference type="Proteomes" id="UP000070383">
    <property type="component" value="Unassembled WGS sequence"/>
</dbReference>
<evidence type="ECO:0000313" key="2">
    <source>
        <dbReference type="Proteomes" id="UP000070383"/>
    </source>
</evidence>
<evidence type="ECO:0008006" key="3">
    <source>
        <dbReference type="Google" id="ProtNLM"/>
    </source>
</evidence>
<keyword evidence="2" id="KW-1185">Reference proteome</keyword>
<proteinExistence type="predicted"/>
<evidence type="ECO:0000313" key="1">
    <source>
        <dbReference type="EMBL" id="KWZ78405.1"/>
    </source>
</evidence>
<dbReference type="AlphaFoldDB" id="A0A133KFV7"/>
<dbReference type="EMBL" id="LRPM01000026">
    <property type="protein sequence ID" value="KWZ78405.1"/>
    <property type="molecule type" value="Genomic_DNA"/>
</dbReference>
<name>A0A133KFV7_9FIRM</name>
<dbReference type="NCBIfam" id="NF040920">
    <property type="entry name" value="CD1871A_fam"/>
    <property type="match status" value="1"/>
</dbReference>
<protein>
    <recommendedName>
        <fullName evidence="3">Thioredoxin</fullName>
    </recommendedName>
</protein>
<reference evidence="2" key="1">
    <citation type="submission" date="2016-01" db="EMBL/GenBank/DDBJ databases">
        <authorList>
            <person name="Mitreva M."/>
            <person name="Pepin K.H."/>
            <person name="Mihindukulasuriya K.A."/>
            <person name="Fulton R."/>
            <person name="Fronick C."/>
            <person name="O'Laughlin M."/>
            <person name="Miner T."/>
            <person name="Herter B."/>
            <person name="Rosa B.A."/>
            <person name="Cordes M."/>
            <person name="Tomlinson C."/>
            <person name="Wollam A."/>
            <person name="Palsikar V.B."/>
            <person name="Mardis E.R."/>
            <person name="Wilson R.K."/>
        </authorList>
    </citation>
    <scope>NUCLEOTIDE SEQUENCE [LARGE SCALE GENOMIC DNA]</scope>
    <source>
        <strain evidence="2">MJR8151</strain>
    </source>
</reference>
<dbReference type="InterPro" id="IPR047708">
    <property type="entry name" value="CD1871A-like"/>
</dbReference>
<accession>A0A133KFV7</accession>
<dbReference type="RefSeq" id="WP_004837550.1">
    <property type="nucleotide sequence ID" value="NZ_CAMPNK010000010.1"/>
</dbReference>
<dbReference type="STRING" id="33036.HMPREF3200_00767"/>
<comment type="caution">
    <text evidence="1">The sequence shown here is derived from an EMBL/GenBank/DDBJ whole genome shotgun (WGS) entry which is preliminary data.</text>
</comment>
<gene>
    <name evidence="1" type="ORF">HMPREF3200_00767</name>
</gene>
<organism evidence="1 2">
    <name type="scientific">Anaerococcus tetradius</name>
    <dbReference type="NCBI Taxonomy" id="33036"/>
    <lineage>
        <taxon>Bacteria</taxon>
        <taxon>Bacillati</taxon>
        <taxon>Bacillota</taxon>
        <taxon>Tissierellia</taxon>
        <taxon>Tissierellales</taxon>
        <taxon>Peptoniphilaceae</taxon>
        <taxon>Anaerococcus</taxon>
    </lineage>
</organism>
<dbReference type="PATRIC" id="fig|33036.3.peg.762"/>